<gene>
    <name evidence="1" type="ORF">BU23DRAFT_173723</name>
</gene>
<organism evidence="1 2">
    <name type="scientific">Bimuria novae-zelandiae CBS 107.79</name>
    <dbReference type="NCBI Taxonomy" id="1447943"/>
    <lineage>
        <taxon>Eukaryota</taxon>
        <taxon>Fungi</taxon>
        <taxon>Dikarya</taxon>
        <taxon>Ascomycota</taxon>
        <taxon>Pezizomycotina</taxon>
        <taxon>Dothideomycetes</taxon>
        <taxon>Pleosporomycetidae</taxon>
        <taxon>Pleosporales</taxon>
        <taxon>Massarineae</taxon>
        <taxon>Didymosphaeriaceae</taxon>
        <taxon>Bimuria</taxon>
    </lineage>
</organism>
<name>A0A6A5V4P7_9PLEO</name>
<sequence>MLLEAFLCLPGTNQHIKASNERHRFELPIIGIFLAVSGALYSYLSLSLTTNTPPTRPVTVTQTTTIVHSAADDQRFSDERPGASYQKRKKSTEDVTRWVFSFTNQPEFEWLDCIKLRGNSTAPRGTCDTRMLRCQAPKSWLAYFSL</sequence>
<dbReference type="EMBL" id="ML976691">
    <property type="protein sequence ID" value="KAF1971828.1"/>
    <property type="molecule type" value="Genomic_DNA"/>
</dbReference>
<protein>
    <submittedName>
        <fullName evidence="1">Uncharacterized protein</fullName>
    </submittedName>
</protein>
<dbReference type="Proteomes" id="UP000800036">
    <property type="component" value="Unassembled WGS sequence"/>
</dbReference>
<evidence type="ECO:0000313" key="2">
    <source>
        <dbReference type="Proteomes" id="UP000800036"/>
    </source>
</evidence>
<keyword evidence="2" id="KW-1185">Reference proteome</keyword>
<reference evidence="1" key="1">
    <citation type="journal article" date="2020" name="Stud. Mycol.">
        <title>101 Dothideomycetes genomes: a test case for predicting lifestyles and emergence of pathogens.</title>
        <authorList>
            <person name="Haridas S."/>
            <person name="Albert R."/>
            <person name="Binder M."/>
            <person name="Bloem J."/>
            <person name="Labutti K."/>
            <person name="Salamov A."/>
            <person name="Andreopoulos B."/>
            <person name="Baker S."/>
            <person name="Barry K."/>
            <person name="Bills G."/>
            <person name="Bluhm B."/>
            <person name="Cannon C."/>
            <person name="Castanera R."/>
            <person name="Culley D."/>
            <person name="Daum C."/>
            <person name="Ezra D."/>
            <person name="Gonzalez J."/>
            <person name="Henrissat B."/>
            <person name="Kuo A."/>
            <person name="Liang C."/>
            <person name="Lipzen A."/>
            <person name="Lutzoni F."/>
            <person name="Magnuson J."/>
            <person name="Mondo S."/>
            <person name="Nolan M."/>
            <person name="Ohm R."/>
            <person name="Pangilinan J."/>
            <person name="Park H.-J."/>
            <person name="Ramirez L."/>
            <person name="Alfaro M."/>
            <person name="Sun H."/>
            <person name="Tritt A."/>
            <person name="Yoshinaga Y."/>
            <person name="Zwiers L.-H."/>
            <person name="Turgeon B."/>
            <person name="Goodwin S."/>
            <person name="Spatafora J."/>
            <person name="Crous P."/>
            <person name="Grigoriev I."/>
        </authorList>
    </citation>
    <scope>NUCLEOTIDE SEQUENCE</scope>
    <source>
        <strain evidence="1">CBS 107.79</strain>
    </source>
</reference>
<proteinExistence type="predicted"/>
<dbReference type="AlphaFoldDB" id="A0A6A5V4P7"/>
<accession>A0A6A5V4P7</accession>
<evidence type="ECO:0000313" key="1">
    <source>
        <dbReference type="EMBL" id="KAF1971828.1"/>
    </source>
</evidence>